<evidence type="ECO:0000313" key="1">
    <source>
        <dbReference type="EMBL" id="CAG8684992.1"/>
    </source>
</evidence>
<comment type="caution">
    <text evidence="1">The sequence shown here is derived from an EMBL/GenBank/DDBJ whole genome shotgun (WGS) entry which is preliminary data.</text>
</comment>
<name>A0ACA9P007_9GLOM</name>
<gene>
    <name evidence="1" type="ORF">ACOLOM_LOCUS9511</name>
</gene>
<evidence type="ECO:0000313" key="2">
    <source>
        <dbReference type="Proteomes" id="UP000789525"/>
    </source>
</evidence>
<accession>A0ACA9P007</accession>
<dbReference type="Proteomes" id="UP000789525">
    <property type="component" value="Unassembled WGS sequence"/>
</dbReference>
<dbReference type="EMBL" id="CAJVPT010027780">
    <property type="protein sequence ID" value="CAG8684992.1"/>
    <property type="molecule type" value="Genomic_DNA"/>
</dbReference>
<keyword evidence="2" id="KW-1185">Reference proteome</keyword>
<protein>
    <submittedName>
        <fullName evidence="1">15168_t:CDS:1</fullName>
    </submittedName>
</protein>
<organism evidence="1 2">
    <name type="scientific">Acaulospora colombiana</name>
    <dbReference type="NCBI Taxonomy" id="27376"/>
    <lineage>
        <taxon>Eukaryota</taxon>
        <taxon>Fungi</taxon>
        <taxon>Fungi incertae sedis</taxon>
        <taxon>Mucoromycota</taxon>
        <taxon>Glomeromycotina</taxon>
        <taxon>Glomeromycetes</taxon>
        <taxon>Diversisporales</taxon>
        <taxon>Acaulosporaceae</taxon>
        <taxon>Acaulospora</taxon>
    </lineage>
</organism>
<proteinExistence type="predicted"/>
<sequence>VWQDKRSEILHSRGYQRSTSMGERQMQATSYGGNCGRGSKLRGRQARISQYEPSRESSATGSRQSIEPNLWDQHSKLTVPKSRGPKPFMSQRTVCWERDDYPHDNNDLQCPLSNFSATKRRPLYKAIST</sequence>
<reference evidence="1" key="1">
    <citation type="submission" date="2021-06" db="EMBL/GenBank/DDBJ databases">
        <authorList>
            <person name="Kallberg Y."/>
            <person name="Tangrot J."/>
            <person name="Rosling A."/>
        </authorList>
    </citation>
    <scope>NUCLEOTIDE SEQUENCE</scope>
    <source>
        <strain evidence="1">CL356</strain>
    </source>
</reference>
<feature type="non-terminal residue" evidence="1">
    <location>
        <position position="1"/>
    </location>
</feature>